<dbReference type="PROSITE" id="PS51257">
    <property type="entry name" value="PROKAR_LIPOPROTEIN"/>
    <property type="match status" value="1"/>
</dbReference>
<keyword evidence="2" id="KW-0186">Copper</keyword>
<dbReference type="EMBL" id="CAEZYK010000008">
    <property type="protein sequence ID" value="CAB4715432.1"/>
    <property type="molecule type" value="Genomic_DNA"/>
</dbReference>
<evidence type="ECO:0000313" key="5">
    <source>
        <dbReference type="EMBL" id="CAB4893135.1"/>
    </source>
</evidence>
<proteinExistence type="predicted"/>
<sequence>MKKPSLIAVIFASLVIGGCGTSVETGSIPGKAGGKPQANARSVALTAKNFEYSLSRIKIKVGEEIALKLKSDDNAHDFAVDGLGKIATVSGDSTVTRRLRVDKLGRYTFFCTLPGHRDGGMEGILVVKR</sequence>
<evidence type="ECO:0000313" key="4">
    <source>
        <dbReference type="EMBL" id="CAB4715432.1"/>
    </source>
</evidence>
<dbReference type="InterPro" id="IPR008972">
    <property type="entry name" value="Cupredoxin"/>
</dbReference>
<gene>
    <name evidence="4" type="ORF">UFOPK2683_00244</name>
    <name evidence="5" type="ORF">UFOPK3605_00027</name>
    <name evidence="6" type="ORF">UFOPK3897_00031</name>
    <name evidence="7" type="ORF">UFOPK4121_00128</name>
</gene>
<dbReference type="EMBL" id="CAFBPQ010000001">
    <property type="protein sequence ID" value="CAB5012370.1"/>
    <property type="molecule type" value="Genomic_DNA"/>
</dbReference>
<keyword evidence="1" id="KW-0479">Metal-binding</keyword>
<dbReference type="PANTHER" id="PTHR38439:SF3">
    <property type="entry name" value="COPPER-RESISTANT CUPROPROTEIN COPI"/>
    <property type="match status" value="1"/>
</dbReference>
<dbReference type="InterPro" id="IPR050845">
    <property type="entry name" value="Cu-binding_ET"/>
</dbReference>
<evidence type="ECO:0000313" key="6">
    <source>
        <dbReference type="EMBL" id="CAB4967957.1"/>
    </source>
</evidence>
<name>A0A6J7Q3Q8_9ZZZZ</name>
<dbReference type="InterPro" id="IPR028871">
    <property type="entry name" value="BlueCu_1_BS"/>
</dbReference>
<dbReference type="PROSITE" id="PS00196">
    <property type="entry name" value="COPPER_BLUE"/>
    <property type="match status" value="1"/>
</dbReference>
<organism evidence="7">
    <name type="scientific">freshwater metagenome</name>
    <dbReference type="NCBI Taxonomy" id="449393"/>
    <lineage>
        <taxon>unclassified sequences</taxon>
        <taxon>metagenomes</taxon>
        <taxon>ecological metagenomes</taxon>
    </lineage>
</organism>
<evidence type="ECO:0000256" key="1">
    <source>
        <dbReference type="ARBA" id="ARBA00022723"/>
    </source>
</evidence>
<evidence type="ECO:0000256" key="2">
    <source>
        <dbReference type="ARBA" id="ARBA00023008"/>
    </source>
</evidence>
<dbReference type="PANTHER" id="PTHR38439">
    <property type="entry name" value="AURACYANIN-B"/>
    <property type="match status" value="1"/>
</dbReference>
<protein>
    <submittedName>
        <fullName evidence="7">Unannotated protein</fullName>
    </submittedName>
</protein>
<evidence type="ECO:0000313" key="7">
    <source>
        <dbReference type="EMBL" id="CAB5012370.1"/>
    </source>
</evidence>
<dbReference type="GO" id="GO:0046872">
    <property type="term" value="F:metal ion binding"/>
    <property type="evidence" value="ECO:0007669"/>
    <property type="project" value="UniProtKB-KW"/>
</dbReference>
<dbReference type="EMBL" id="CAFBMM010000001">
    <property type="protein sequence ID" value="CAB4893135.1"/>
    <property type="molecule type" value="Genomic_DNA"/>
</dbReference>
<dbReference type="SUPFAM" id="SSF49503">
    <property type="entry name" value="Cupredoxins"/>
    <property type="match status" value="1"/>
</dbReference>
<dbReference type="InterPro" id="IPR028096">
    <property type="entry name" value="EfeO_Cupredoxin"/>
</dbReference>
<reference evidence="7" key="1">
    <citation type="submission" date="2020-05" db="EMBL/GenBank/DDBJ databases">
        <authorList>
            <person name="Chiriac C."/>
            <person name="Salcher M."/>
            <person name="Ghai R."/>
            <person name="Kavagutti S V."/>
        </authorList>
    </citation>
    <scope>NUCLEOTIDE SEQUENCE</scope>
</reference>
<dbReference type="AlphaFoldDB" id="A0A6J7Q3Q8"/>
<dbReference type="InterPro" id="IPR033138">
    <property type="entry name" value="Cu_oxidase_CS"/>
</dbReference>
<evidence type="ECO:0000259" key="3">
    <source>
        <dbReference type="Pfam" id="PF13473"/>
    </source>
</evidence>
<dbReference type="PROSITE" id="PS00079">
    <property type="entry name" value="MULTICOPPER_OXIDASE1"/>
    <property type="match status" value="1"/>
</dbReference>
<accession>A0A6J7Q3Q8</accession>
<feature type="domain" description="EfeO-type cupredoxin-like" evidence="3">
    <location>
        <begin position="36"/>
        <end position="125"/>
    </location>
</feature>
<dbReference type="Gene3D" id="2.60.40.420">
    <property type="entry name" value="Cupredoxins - blue copper proteins"/>
    <property type="match status" value="1"/>
</dbReference>
<dbReference type="EMBL" id="CAFBOF010000001">
    <property type="protein sequence ID" value="CAB4967957.1"/>
    <property type="molecule type" value="Genomic_DNA"/>
</dbReference>
<dbReference type="Pfam" id="PF13473">
    <property type="entry name" value="Cupredoxin_1"/>
    <property type="match status" value="1"/>
</dbReference>